<dbReference type="Pfam" id="PF13410">
    <property type="entry name" value="GST_C_2"/>
    <property type="match status" value="1"/>
</dbReference>
<dbReference type="GO" id="GO:0043295">
    <property type="term" value="F:glutathione binding"/>
    <property type="evidence" value="ECO:0007669"/>
    <property type="project" value="TreeGrafter"/>
</dbReference>
<protein>
    <recommendedName>
        <fullName evidence="1">glutathione transferase</fullName>
        <ecNumber evidence="1">2.5.1.18</ecNumber>
    </recommendedName>
</protein>
<dbReference type="Gene3D" id="1.20.1050.10">
    <property type="match status" value="1"/>
</dbReference>
<dbReference type="InterPro" id="IPR010987">
    <property type="entry name" value="Glutathione-S-Trfase_C-like"/>
</dbReference>
<dbReference type="EC" id="2.5.1.18" evidence="1"/>
<dbReference type="KEGG" id="lsd:EMK97_11135"/>
<gene>
    <name evidence="5" type="ORF">EMK97_11135</name>
</gene>
<dbReference type="InterPro" id="IPR036282">
    <property type="entry name" value="Glutathione-S-Trfase_C_sf"/>
</dbReference>
<dbReference type="InterPro" id="IPR040079">
    <property type="entry name" value="Glutathione_S-Trfase"/>
</dbReference>
<dbReference type="PANTHER" id="PTHR43900">
    <property type="entry name" value="GLUTATHIONE S-TRANSFERASE RHO"/>
    <property type="match status" value="1"/>
</dbReference>
<dbReference type="RefSeq" id="WP_130602182.1">
    <property type="nucleotide sequence ID" value="NZ_CP034759.1"/>
</dbReference>
<dbReference type="GO" id="GO:0004364">
    <property type="term" value="F:glutathione transferase activity"/>
    <property type="evidence" value="ECO:0007669"/>
    <property type="project" value="UniProtKB-EC"/>
</dbReference>
<dbReference type="GO" id="GO:0005737">
    <property type="term" value="C:cytoplasm"/>
    <property type="evidence" value="ECO:0007669"/>
    <property type="project" value="TreeGrafter"/>
</dbReference>
<evidence type="ECO:0000313" key="6">
    <source>
        <dbReference type="Proteomes" id="UP000290244"/>
    </source>
</evidence>
<reference evidence="5 6" key="1">
    <citation type="submission" date="2018-12" db="EMBL/GenBank/DDBJ databases">
        <title>Complete genome of Litorilituus sediminis.</title>
        <authorList>
            <person name="Liu A."/>
            <person name="Rong J."/>
        </authorList>
    </citation>
    <scope>NUCLEOTIDE SEQUENCE [LARGE SCALE GENOMIC DNA]</scope>
    <source>
        <strain evidence="5 6">JCM 17549</strain>
    </source>
</reference>
<keyword evidence="2 5" id="KW-0808">Transferase</keyword>
<dbReference type="Proteomes" id="UP000290244">
    <property type="component" value="Chromosome"/>
</dbReference>
<evidence type="ECO:0000256" key="2">
    <source>
        <dbReference type="ARBA" id="ARBA00022679"/>
    </source>
</evidence>
<keyword evidence="6" id="KW-1185">Reference proteome</keyword>
<dbReference type="SFLD" id="SFLDG00358">
    <property type="entry name" value="Main_(cytGST)"/>
    <property type="match status" value="1"/>
</dbReference>
<dbReference type="Pfam" id="PF13409">
    <property type="entry name" value="GST_N_2"/>
    <property type="match status" value="1"/>
</dbReference>
<dbReference type="EMBL" id="CP034759">
    <property type="protein sequence ID" value="QBG36229.1"/>
    <property type="molecule type" value="Genomic_DNA"/>
</dbReference>
<dbReference type="CDD" id="cd00299">
    <property type="entry name" value="GST_C_family"/>
    <property type="match status" value="1"/>
</dbReference>
<evidence type="ECO:0000313" key="5">
    <source>
        <dbReference type="EMBL" id="QBG36229.1"/>
    </source>
</evidence>
<sequence length="224" mass="25060">MSQDSVHIYGPKFSNFVRTVMLVCEEKGIDYQTGFTINNDEISFKSEQHFTLHPFGKLPVLIHNELTLPETASICRYLDNNFAGIALQPKEPLAHAKHDALCALISIDIDKALVRDYLAEFAFPKGENGEARLDVAKQAQDKVRKALTVISNELASSAVISVDNDSFNIADTLIAPMLHYITQLPESFNLLAEFPVVEKYLAKLMTRKSCQKVLQAKPLPVQRN</sequence>
<accession>A0A4P6P7L6</accession>
<evidence type="ECO:0000259" key="4">
    <source>
        <dbReference type="PROSITE" id="PS50405"/>
    </source>
</evidence>
<evidence type="ECO:0000259" key="3">
    <source>
        <dbReference type="PROSITE" id="PS50404"/>
    </source>
</evidence>
<proteinExistence type="predicted"/>
<dbReference type="PROSITE" id="PS50404">
    <property type="entry name" value="GST_NTER"/>
    <property type="match status" value="1"/>
</dbReference>
<feature type="domain" description="GST N-terminal" evidence="3">
    <location>
        <begin position="4"/>
        <end position="86"/>
    </location>
</feature>
<dbReference type="PANTHER" id="PTHR43900:SF97">
    <property type="entry name" value="GLUTATHIONE TRANSFERASE"/>
    <property type="match status" value="1"/>
</dbReference>
<dbReference type="SUPFAM" id="SSF47616">
    <property type="entry name" value="GST C-terminal domain-like"/>
    <property type="match status" value="1"/>
</dbReference>
<dbReference type="InterPro" id="IPR036249">
    <property type="entry name" value="Thioredoxin-like_sf"/>
</dbReference>
<dbReference type="SUPFAM" id="SSF52833">
    <property type="entry name" value="Thioredoxin-like"/>
    <property type="match status" value="1"/>
</dbReference>
<dbReference type="OrthoDB" id="9803562at2"/>
<dbReference type="PROSITE" id="PS50405">
    <property type="entry name" value="GST_CTER"/>
    <property type="match status" value="1"/>
</dbReference>
<evidence type="ECO:0000256" key="1">
    <source>
        <dbReference type="ARBA" id="ARBA00012452"/>
    </source>
</evidence>
<dbReference type="SFLD" id="SFLDS00019">
    <property type="entry name" value="Glutathione_Transferase_(cytos"/>
    <property type="match status" value="1"/>
</dbReference>
<feature type="domain" description="GST C-terminal" evidence="4">
    <location>
        <begin position="91"/>
        <end position="224"/>
    </location>
</feature>
<name>A0A4P6P7L6_9GAMM</name>
<dbReference type="Gene3D" id="3.40.30.10">
    <property type="entry name" value="Glutaredoxin"/>
    <property type="match status" value="1"/>
</dbReference>
<dbReference type="InterPro" id="IPR004045">
    <property type="entry name" value="Glutathione_S-Trfase_N"/>
</dbReference>
<dbReference type="AlphaFoldDB" id="A0A4P6P7L6"/>
<organism evidence="5 6">
    <name type="scientific">Litorilituus sediminis</name>
    <dbReference type="NCBI Taxonomy" id="718192"/>
    <lineage>
        <taxon>Bacteria</taxon>
        <taxon>Pseudomonadati</taxon>
        <taxon>Pseudomonadota</taxon>
        <taxon>Gammaproteobacteria</taxon>
        <taxon>Alteromonadales</taxon>
        <taxon>Colwelliaceae</taxon>
        <taxon>Litorilituus</taxon>
    </lineage>
</organism>